<keyword evidence="1" id="KW-1133">Transmembrane helix</keyword>
<keyword evidence="1" id="KW-0812">Transmembrane</keyword>
<dbReference type="Proteomes" id="UP000735302">
    <property type="component" value="Unassembled WGS sequence"/>
</dbReference>
<comment type="caution">
    <text evidence="2">The sequence shown here is derived from an EMBL/GenBank/DDBJ whole genome shotgun (WGS) entry which is preliminary data.</text>
</comment>
<evidence type="ECO:0000256" key="1">
    <source>
        <dbReference type="SAM" id="Phobius"/>
    </source>
</evidence>
<evidence type="ECO:0000313" key="2">
    <source>
        <dbReference type="EMBL" id="GFO12557.1"/>
    </source>
</evidence>
<organism evidence="2 3">
    <name type="scientific">Plakobranchus ocellatus</name>
    <dbReference type="NCBI Taxonomy" id="259542"/>
    <lineage>
        <taxon>Eukaryota</taxon>
        <taxon>Metazoa</taxon>
        <taxon>Spiralia</taxon>
        <taxon>Lophotrochozoa</taxon>
        <taxon>Mollusca</taxon>
        <taxon>Gastropoda</taxon>
        <taxon>Heterobranchia</taxon>
        <taxon>Euthyneura</taxon>
        <taxon>Panpulmonata</taxon>
        <taxon>Sacoglossa</taxon>
        <taxon>Placobranchoidea</taxon>
        <taxon>Plakobranchidae</taxon>
        <taxon>Plakobranchus</taxon>
    </lineage>
</organism>
<gene>
    <name evidence="2" type="ORF">PoB_003906200</name>
</gene>
<keyword evidence="3" id="KW-1185">Reference proteome</keyword>
<reference evidence="2 3" key="1">
    <citation type="journal article" date="2021" name="Elife">
        <title>Chloroplast acquisition without the gene transfer in kleptoplastic sea slugs, Plakobranchus ocellatus.</title>
        <authorList>
            <person name="Maeda T."/>
            <person name="Takahashi S."/>
            <person name="Yoshida T."/>
            <person name="Shimamura S."/>
            <person name="Takaki Y."/>
            <person name="Nagai Y."/>
            <person name="Toyoda A."/>
            <person name="Suzuki Y."/>
            <person name="Arimoto A."/>
            <person name="Ishii H."/>
            <person name="Satoh N."/>
            <person name="Nishiyama T."/>
            <person name="Hasebe M."/>
            <person name="Maruyama T."/>
            <person name="Minagawa J."/>
            <person name="Obokata J."/>
            <person name="Shigenobu S."/>
        </authorList>
    </citation>
    <scope>NUCLEOTIDE SEQUENCE [LARGE SCALE GENOMIC DNA]</scope>
</reference>
<sequence>MVLMVSGRTLAAELLGGSHNGYPLDIEVVGFVLSEIVSRVELEFLDFLKALSDIMKLMHVVKSKHLRSVQVIPPAVLREIIVADNTGARFKAWDRSCSGAQPGITGSAEQIFRGGISSANVHTRQRPVLCFFFTLPYPHLYLHHPTLSTFAPSSPYPIHICTFFTLPYPHLYLFHPILSTFVPSSSYPIHSCIFFTLPYPYLRLLHPAVSTFVPSSPYPIHICTFVTLPYPHLYLPHPAQPNLHLLYFAISTTVRSLSYLLYRYLSTILASASFLLNWTRRKEQKKKKVGLENDLIEIVGKKTKPLWHAVAMENNIISLA</sequence>
<evidence type="ECO:0000313" key="3">
    <source>
        <dbReference type="Proteomes" id="UP000735302"/>
    </source>
</evidence>
<keyword evidence="1" id="KW-0472">Membrane</keyword>
<feature type="transmembrane region" description="Helical" evidence="1">
    <location>
        <begin position="260"/>
        <end position="278"/>
    </location>
</feature>
<name>A0AAV4B087_9GAST</name>
<proteinExistence type="predicted"/>
<protein>
    <submittedName>
        <fullName evidence="2">Uncharacterized protein</fullName>
    </submittedName>
</protein>
<dbReference type="EMBL" id="BLXT01004434">
    <property type="protein sequence ID" value="GFO12557.1"/>
    <property type="molecule type" value="Genomic_DNA"/>
</dbReference>
<accession>A0AAV4B087</accession>
<dbReference type="AlphaFoldDB" id="A0AAV4B087"/>